<evidence type="ECO:0000313" key="1">
    <source>
        <dbReference type="EMBL" id="KAF1993603.1"/>
    </source>
</evidence>
<dbReference type="EMBL" id="ML977695">
    <property type="protein sequence ID" value="KAF1993603.1"/>
    <property type="molecule type" value="Genomic_DNA"/>
</dbReference>
<sequence length="50" mass="5424">MKNQYHSTDALPCEGISASALNAASAPRRRIQFTIPFPPGAGFHQVLISR</sequence>
<protein>
    <submittedName>
        <fullName evidence="1">Uncharacterized protein</fullName>
    </submittedName>
</protein>
<keyword evidence="2" id="KW-1185">Reference proteome</keyword>
<evidence type="ECO:0000313" key="2">
    <source>
        <dbReference type="Proteomes" id="UP000799779"/>
    </source>
</evidence>
<dbReference type="Proteomes" id="UP000799779">
    <property type="component" value="Unassembled WGS sequence"/>
</dbReference>
<dbReference type="AlphaFoldDB" id="A0A6A5VVP9"/>
<proteinExistence type="predicted"/>
<organism evidence="1 2">
    <name type="scientific">Amniculicola lignicola CBS 123094</name>
    <dbReference type="NCBI Taxonomy" id="1392246"/>
    <lineage>
        <taxon>Eukaryota</taxon>
        <taxon>Fungi</taxon>
        <taxon>Dikarya</taxon>
        <taxon>Ascomycota</taxon>
        <taxon>Pezizomycotina</taxon>
        <taxon>Dothideomycetes</taxon>
        <taxon>Pleosporomycetidae</taxon>
        <taxon>Pleosporales</taxon>
        <taxon>Amniculicolaceae</taxon>
        <taxon>Amniculicola</taxon>
    </lineage>
</organism>
<gene>
    <name evidence="1" type="ORF">P154DRAFT_69665</name>
</gene>
<name>A0A6A5VVP9_9PLEO</name>
<accession>A0A6A5VVP9</accession>
<reference evidence="1" key="1">
    <citation type="journal article" date="2020" name="Stud. Mycol.">
        <title>101 Dothideomycetes genomes: a test case for predicting lifestyles and emergence of pathogens.</title>
        <authorList>
            <person name="Haridas S."/>
            <person name="Albert R."/>
            <person name="Binder M."/>
            <person name="Bloem J."/>
            <person name="Labutti K."/>
            <person name="Salamov A."/>
            <person name="Andreopoulos B."/>
            <person name="Baker S."/>
            <person name="Barry K."/>
            <person name="Bills G."/>
            <person name="Bluhm B."/>
            <person name="Cannon C."/>
            <person name="Castanera R."/>
            <person name="Culley D."/>
            <person name="Daum C."/>
            <person name="Ezra D."/>
            <person name="Gonzalez J."/>
            <person name="Henrissat B."/>
            <person name="Kuo A."/>
            <person name="Liang C."/>
            <person name="Lipzen A."/>
            <person name="Lutzoni F."/>
            <person name="Magnuson J."/>
            <person name="Mondo S."/>
            <person name="Nolan M."/>
            <person name="Ohm R."/>
            <person name="Pangilinan J."/>
            <person name="Park H.-J."/>
            <person name="Ramirez L."/>
            <person name="Alfaro M."/>
            <person name="Sun H."/>
            <person name="Tritt A."/>
            <person name="Yoshinaga Y."/>
            <person name="Zwiers L.-H."/>
            <person name="Turgeon B."/>
            <person name="Goodwin S."/>
            <person name="Spatafora J."/>
            <person name="Crous P."/>
            <person name="Grigoriev I."/>
        </authorList>
    </citation>
    <scope>NUCLEOTIDE SEQUENCE</scope>
    <source>
        <strain evidence="1">CBS 123094</strain>
    </source>
</reference>